<protein>
    <submittedName>
        <fullName evidence="1">Uncharacterized protein</fullName>
    </submittedName>
</protein>
<dbReference type="EMBL" id="CM046400">
    <property type="protein sequence ID" value="KAI8525283.1"/>
    <property type="molecule type" value="Genomic_DNA"/>
</dbReference>
<accession>A0ACC0LAS2</accession>
<evidence type="ECO:0000313" key="1">
    <source>
        <dbReference type="EMBL" id="KAI8525283.1"/>
    </source>
</evidence>
<gene>
    <name evidence="1" type="ORF">RHMOL_Rhmol13G0218800</name>
</gene>
<proteinExistence type="predicted"/>
<comment type="caution">
    <text evidence="1">The sequence shown here is derived from an EMBL/GenBank/DDBJ whole genome shotgun (WGS) entry which is preliminary data.</text>
</comment>
<reference evidence="1" key="1">
    <citation type="submission" date="2022-02" db="EMBL/GenBank/DDBJ databases">
        <title>Plant Genome Project.</title>
        <authorList>
            <person name="Zhang R.-G."/>
        </authorList>
    </citation>
    <scope>NUCLEOTIDE SEQUENCE</scope>
    <source>
        <strain evidence="1">AT1</strain>
    </source>
</reference>
<organism evidence="1 2">
    <name type="scientific">Rhododendron molle</name>
    <name type="common">Chinese azalea</name>
    <name type="synonym">Azalea mollis</name>
    <dbReference type="NCBI Taxonomy" id="49168"/>
    <lineage>
        <taxon>Eukaryota</taxon>
        <taxon>Viridiplantae</taxon>
        <taxon>Streptophyta</taxon>
        <taxon>Embryophyta</taxon>
        <taxon>Tracheophyta</taxon>
        <taxon>Spermatophyta</taxon>
        <taxon>Magnoliopsida</taxon>
        <taxon>eudicotyledons</taxon>
        <taxon>Gunneridae</taxon>
        <taxon>Pentapetalae</taxon>
        <taxon>asterids</taxon>
        <taxon>Ericales</taxon>
        <taxon>Ericaceae</taxon>
        <taxon>Ericoideae</taxon>
        <taxon>Rhodoreae</taxon>
        <taxon>Rhododendron</taxon>
    </lineage>
</organism>
<evidence type="ECO:0000313" key="2">
    <source>
        <dbReference type="Proteomes" id="UP001062846"/>
    </source>
</evidence>
<dbReference type="Proteomes" id="UP001062846">
    <property type="component" value="Chromosome 13"/>
</dbReference>
<sequence length="781" mass="86999">MFFYFFLFCSAANNVTQGQSIRDGETIISAGQKFVLGFFSPENSTYRYVGIWFDQIPVQSVVWVANRENPISGEAGVMKLEDNGNLVVLDGNGNSVWSSNTSTASNRTTAILQDTGNLILSSGDKIGDPNKAFWQSFNDPTDSYLPDMRVRMNVESGENRVFTSWKTASDPSLGQYSMGVDPRGSPQIVIWNGLDRRWRSGHWNGLIFTGVPKMKAIYLYGFKLSNEGNGNLYFTYTKANSSDLVWFRIRWDGNEEQLWWNQERNEWSTVQLQPANECEAYNNCGSFGNCFATESPMCSCVEGFVPKDANQWGGGNWTGGCVRRTDLQCGTNSTASGEVDGFLKIEGVKLPDFADSMEAENTNDCEEECLKNCSCNAYAFVSTIGCMTWSGELTDIQHFVEGGSDLYIRLANSELECLFPFDYLVTAASTSRWKHHQSQTNDARSSEFSTDFSGPDELGVERRQCHAPEFSVVSFRDIAAATDFFSHENKLGKGGFGIVYKGKLSGGEEIAVKRLSKQSGQGLEEFKNELILIAKLQHINLVRLLGCCTEDPTKQAQLPWRKRFTIIEGIARGLLYLHRDSRLRIIHRDLKASNILLDEEMNPKISDFGMAKIFGRNESEASTSRVVGTYGYMAPEYAMEGLFSLKSDVYSFGVLLLEIISGRRNRSLHSPEYSNIIGYAWDLWDSGKAMELIDPSAAGSCYPNEALRCIHVAMLCVQDSAGDRPTMSSVVLMLESENATLPKPRQPTFTSMRSSRGVDVLKENQDVASSNDVTISLIIGR</sequence>
<name>A0ACC0LAS2_RHOML</name>
<keyword evidence="2" id="KW-1185">Reference proteome</keyword>